<reference evidence="4 5" key="1">
    <citation type="journal article" date="2004" name="Syst. Appl. Microbiol.">
        <title>Cryptoendolithic actinomycetes from antarctic sandstone rock samples: Micromonospora endolithica sp. nov. and two isolates related to Micromonospora coerulea Jensen 1932.</title>
        <authorList>
            <person name="Hirsch P."/>
            <person name="Mevs U."/>
            <person name="Kroppenstedt R.M."/>
            <person name="Schumann P."/>
            <person name="Stackebrandt E."/>
        </authorList>
    </citation>
    <scope>NUCLEOTIDE SEQUENCE [LARGE SCALE GENOMIC DNA]</scope>
    <source>
        <strain evidence="4 5">JCM 12677</strain>
    </source>
</reference>
<keyword evidence="5" id="KW-1185">Reference proteome</keyword>
<feature type="binding site" evidence="2">
    <location>
        <position position="61"/>
    </location>
    <ligand>
        <name>substrate</name>
    </ligand>
</feature>
<dbReference type="Pfam" id="PF22636">
    <property type="entry name" value="FlK"/>
    <property type="match status" value="1"/>
</dbReference>
<dbReference type="CDD" id="cd03440">
    <property type="entry name" value="hot_dog"/>
    <property type="match status" value="1"/>
</dbReference>
<accession>A0A3A9ZKB4</accession>
<evidence type="ECO:0000259" key="3">
    <source>
        <dbReference type="Pfam" id="PF22636"/>
    </source>
</evidence>
<dbReference type="OrthoDB" id="6902891at2"/>
<evidence type="ECO:0000313" key="5">
    <source>
        <dbReference type="Proteomes" id="UP000281726"/>
    </source>
</evidence>
<comment type="caution">
    <text evidence="4">The sequence shown here is derived from an EMBL/GenBank/DDBJ whole genome shotgun (WGS) entry which is preliminary data.</text>
</comment>
<feature type="binding site" evidence="2">
    <location>
        <position position="112"/>
    </location>
    <ligand>
        <name>substrate</name>
    </ligand>
</feature>
<dbReference type="InterPro" id="IPR054485">
    <property type="entry name" value="FlK-like_dom"/>
</dbReference>
<dbReference type="InterPro" id="IPR025540">
    <property type="entry name" value="FlK"/>
</dbReference>
<evidence type="ECO:0000256" key="2">
    <source>
        <dbReference type="PIRSR" id="PIRSR014972-2"/>
    </source>
</evidence>
<protein>
    <recommendedName>
        <fullName evidence="3">Fluoroacetyl-CoA-specific thioesterase-like domain-containing protein</fullName>
    </recommendedName>
</protein>
<dbReference type="Proteomes" id="UP000281726">
    <property type="component" value="Unassembled WGS sequence"/>
</dbReference>
<dbReference type="Gene3D" id="3.10.129.10">
    <property type="entry name" value="Hotdog Thioesterase"/>
    <property type="match status" value="1"/>
</dbReference>
<dbReference type="PIRSF" id="PIRSF014972">
    <property type="entry name" value="FlK"/>
    <property type="match status" value="1"/>
</dbReference>
<sequence length="136" mass="15165">MKPSTTELSCTVRHRVADRDTAAHWGNDLPVLATPVLLWLGETTAMRAVEEHLEDGEMTVGVSHDSAHLAPTPQGREVRISARLVERRGRRLVFEVAAYDDWELVFQGRHTRAVVRRDDFVELVRGKSEAAAGVTP</sequence>
<dbReference type="EMBL" id="RBAK01000004">
    <property type="protein sequence ID" value="RKN47837.1"/>
    <property type="molecule type" value="Genomic_DNA"/>
</dbReference>
<dbReference type="PANTHER" id="PTHR36934:SF1">
    <property type="entry name" value="THIOESTERASE DOMAIN-CONTAINING PROTEIN"/>
    <property type="match status" value="1"/>
</dbReference>
<organism evidence="4 5">
    <name type="scientific">Micromonospora endolithica</name>
    <dbReference type="NCBI Taxonomy" id="230091"/>
    <lineage>
        <taxon>Bacteria</taxon>
        <taxon>Bacillati</taxon>
        <taxon>Actinomycetota</taxon>
        <taxon>Actinomycetes</taxon>
        <taxon>Micromonosporales</taxon>
        <taxon>Micromonosporaceae</taxon>
        <taxon>Micromonospora</taxon>
    </lineage>
</organism>
<dbReference type="InterPro" id="IPR029069">
    <property type="entry name" value="HotDog_dom_sf"/>
</dbReference>
<feature type="active site" evidence="1">
    <location>
        <position position="34"/>
    </location>
</feature>
<dbReference type="RefSeq" id="WP_120728797.1">
    <property type="nucleotide sequence ID" value="NZ_RBAK01000004.1"/>
</dbReference>
<feature type="binding site" evidence="2">
    <location>
        <position position="61"/>
    </location>
    <ligand>
        <name>CoA</name>
        <dbReference type="ChEBI" id="CHEBI:57287"/>
    </ligand>
</feature>
<name>A0A3A9ZKB4_9ACTN</name>
<feature type="active site" evidence="1">
    <location>
        <position position="68"/>
    </location>
</feature>
<dbReference type="AlphaFoldDB" id="A0A3A9ZKB4"/>
<dbReference type="PANTHER" id="PTHR36934">
    <property type="entry name" value="BLR0278 PROTEIN"/>
    <property type="match status" value="1"/>
</dbReference>
<feature type="domain" description="Fluoroacetyl-CoA-specific thioesterase-like" evidence="3">
    <location>
        <begin position="16"/>
        <end position="117"/>
    </location>
</feature>
<gene>
    <name evidence="4" type="ORF">D7223_13945</name>
</gene>
<evidence type="ECO:0000313" key="4">
    <source>
        <dbReference type="EMBL" id="RKN47837.1"/>
    </source>
</evidence>
<feature type="active site" evidence="1">
    <location>
        <position position="42"/>
    </location>
</feature>
<evidence type="ECO:0000256" key="1">
    <source>
        <dbReference type="PIRSR" id="PIRSR014972-1"/>
    </source>
</evidence>
<proteinExistence type="predicted"/>
<dbReference type="SUPFAM" id="SSF54637">
    <property type="entry name" value="Thioesterase/thiol ester dehydrase-isomerase"/>
    <property type="match status" value="1"/>
</dbReference>